<dbReference type="FunFam" id="3.40.50.300:FF:000199">
    <property type="entry name" value="Origin recognition complex subunit 1"/>
    <property type="match status" value="1"/>
</dbReference>
<dbReference type="AlphaFoldDB" id="A0AAV5R1V5"/>
<dbReference type="PANTHER" id="PTHR10763:SF23">
    <property type="entry name" value="ORIGIN RECOGNITION COMPLEX SUBUNIT 1"/>
    <property type="match status" value="1"/>
</dbReference>
<dbReference type="Proteomes" id="UP001378960">
    <property type="component" value="Unassembled WGS sequence"/>
</dbReference>
<dbReference type="InterPro" id="IPR027417">
    <property type="entry name" value="P-loop_NTPase"/>
</dbReference>
<comment type="similarity">
    <text evidence="2 10">Belongs to the ORC1 family.</text>
</comment>
<dbReference type="InterPro" id="IPR041083">
    <property type="entry name" value="AAA_lid_10"/>
</dbReference>
<evidence type="ECO:0000256" key="4">
    <source>
        <dbReference type="ARBA" id="ARBA00022723"/>
    </source>
</evidence>
<dbReference type="GO" id="GO:0033314">
    <property type="term" value="P:mitotic DNA replication checkpoint signaling"/>
    <property type="evidence" value="ECO:0007669"/>
    <property type="project" value="TreeGrafter"/>
</dbReference>
<evidence type="ECO:0000256" key="8">
    <source>
        <dbReference type="ARBA" id="ARBA00023125"/>
    </source>
</evidence>
<dbReference type="GO" id="GO:0016887">
    <property type="term" value="F:ATP hydrolysis activity"/>
    <property type="evidence" value="ECO:0007669"/>
    <property type="project" value="InterPro"/>
</dbReference>
<keyword evidence="4" id="KW-0479">Metal-binding</keyword>
<dbReference type="InterPro" id="IPR050311">
    <property type="entry name" value="ORC1/CDC6"/>
</dbReference>
<dbReference type="GO" id="GO:0003688">
    <property type="term" value="F:DNA replication origin binding"/>
    <property type="evidence" value="ECO:0007669"/>
    <property type="project" value="TreeGrafter"/>
</dbReference>
<dbReference type="InterPro" id="IPR003959">
    <property type="entry name" value="ATPase_AAA_core"/>
</dbReference>
<feature type="region of interest" description="Disordered" evidence="11">
    <location>
        <begin position="234"/>
        <end position="316"/>
    </location>
</feature>
<dbReference type="GO" id="GO:0005664">
    <property type="term" value="C:nuclear origin of replication recognition complex"/>
    <property type="evidence" value="ECO:0007669"/>
    <property type="project" value="TreeGrafter"/>
</dbReference>
<dbReference type="Gene3D" id="3.40.50.300">
    <property type="entry name" value="P-loop containing nucleotide triphosphate hydrolases"/>
    <property type="match status" value="1"/>
</dbReference>
<comment type="subcellular location">
    <subcellularLocation>
        <location evidence="1 10">Nucleus</location>
    </subcellularLocation>
</comment>
<dbReference type="GO" id="GO:0006270">
    <property type="term" value="P:DNA replication initiation"/>
    <property type="evidence" value="ECO:0007669"/>
    <property type="project" value="TreeGrafter"/>
</dbReference>
<dbReference type="InterPro" id="IPR003593">
    <property type="entry name" value="AAA+_ATPase"/>
</dbReference>
<dbReference type="EMBL" id="BTGB01000002">
    <property type="protein sequence ID" value="GMM45188.1"/>
    <property type="molecule type" value="Genomic_DNA"/>
</dbReference>
<dbReference type="Pfam" id="PF00004">
    <property type="entry name" value="AAA"/>
    <property type="match status" value="1"/>
</dbReference>
<reference evidence="13 14" key="1">
    <citation type="journal article" date="2023" name="Elife">
        <title>Identification of key yeast species and microbe-microbe interactions impacting larval growth of Drosophila in the wild.</title>
        <authorList>
            <person name="Mure A."/>
            <person name="Sugiura Y."/>
            <person name="Maeda R."/>
            <person name="Honda K."/>
            <person name="Sakurai N."/>
            <person name="Takahashi Y."/>
            <person name="Watada M."/>
            <person name="Katoh T."/>
            <person name="Gotoh A."/>
            <person name="Gotoh Y."/>
            <person name="Taniguchi I."/>
            <person name="Nakamura K."/>
            <person name="Hayashi T."/>
            <person name="Katayama T."/>
            <person name="Uemura T."/>
            <person name="Hattori Y."/>
        </authorList>
    </citation>
    <scope>NUCLEOTIDE SEQUENCE [LARGE SCALE GENOMIC DNA]</scope>
    <source>
        <strain evidence="13 14">PK-24</strain>
    </source>
</reference>
<proteinExistence type="inferred from homology"/>
<keyword evidence="6 10" id="KW-0067">ATP-binding</keyword>
<evidence type="ECO:0000256" key="2">
    <source>
        <dbReference type="ARBA" id="ARBA00008398"/>
    </source>
</evidence>
<dbReference type="SMART" id="SM00382">
    <property type="entry name" value="AAA"/>
    <property type="match status" value="1"/>
</dbReference>
<dbReference type="Pfam" id="PF17872">
    <property type="entry name" value="AAA_lid_10"/>
    <property type="match status" value="1"/>
</dbReference>
<evidence type="ECO:0000256" key="1">
    <source>
        <dbReference type="ARBA" id="ARBA00004123"/>
    </source>
</evidence>
<keyword evidence="14" id="KW-1185">Reference proteome</keyword>
<dbReference type="SUPFAM" id="SSF52540">
    <property type="entry name" value="P-loop containing nucleoside triphosphate hydrolases"/>
    <property type="match status" value="1"/>
</dbReference>
<dbReference type="Pfam" id="PF21312">
    <property type="entry name" value="WHD_ORC1"/>
    <property type="match status" value="1"/>
</dbReference>
<evidence type="ECO:0000259" key="12">
    <source>
        <dbReference type="PROSITE" id="PS51038"/>
    </source>
</evidence>
<feature type="compositionally biased region" description="Acidic residues" evidence="11">
    <location>
        <begin position="235"/>
        <end position="280"/>
    </location>
</feature>
<evidence type="ECO:0000256" key="5">
    <source>
        <dbReference type="ARBA" id="ARBA00022741"/>
    </source>
</evidence>
<dbReference type="InterPro" id="IPR043151">
    <property type="entry name" value="BAH_sf"/>
</dbReference>
<gene>
    <name evidence="13" type="ORF">DAPK24_017630</name>
</gene>
<evidence type="ECO:0000256" key="9">
    <source>
        <dbReference type="ARBA" id="ARBA00023242"/>
    </source>
</evidence>
<comment type="caution">
    <text evidence="13">The sequence shown here is derived from an EMBL/GenBank/DDBJ whole genome shotgun (WGS) entry which is preliminary data.</text>
</comment>
<evidence type="ECO:0000256" key="7">
    <source>
        <dbReference type="ARBA" id="ARBA00022842"/>
    </source>
</evidence>
<dbReference type="GO" id="GO:0003682">
    <property type="term" value="F:chromatin binding"/>
    <property type="evidence" value="ECO:0007669"/>
    <property type="project" value="InterPro"/>
</dbReference>
<feature type="domain" description="BAH" evidence="12">
    <location>
        <begin position="38"/>
        <end position="156"/>
    </location>
</feature>
<dbReference type="SUPFAM" id="SSF82061">
    <property type="entry name" value="BAH domain"/>
    <property type="match status" value="1"/>
</dbReference>
<sequence length="762" mass="88117">MATTQKDIVGWELVFDGKAGRRRSRKSDIHIKRNSDGIEIKEGDCISLKHENSRFTIFALVKDIILAVDKFLEIKVLLFVQYNETLDSYIKQKSIDEKYTSKDLFLTPFMESIKIVNIVDKINVIGIRNIKDESNDNTFICRRMCDESNTHFTDIIDWETILENFDSNKNEFFETVKLLTLNTSANSAHSNPSKKIKQTAKIEKIKQIGIIYDEKLIKEKPIKKSLQDRITYIDDHDDDSVEDEDFSDNEQDEDDDDDNNSSSDDEELSSVDDASDDEFYGDQTTTSPTKRKRKKSIKTNKKSKKSRKQSDDGMDDDIDYNAYIEQENFEMIKGIKQDDKKYSTTKMLMMAKKVLGTGTKLKTLPCREEEFYELYNNLEGCIKSEKGRCIYVSGTPGVGKTATVRNVIEQLSAKLTVENKGKKVFNYLEINGLKLVRPQQAYQVLWKKISKTATSANNSLTYLQQYFEQDEENEEVDRKKDIKSRLPLVVLLDELDQIVTKSQSIMYNFFNWPTYEYSKLIIIAVANTMDLPERLLTNKISSRLGLSRIQFTSYSYNQLSEIIKNRLEALTTHNNHLLIAKDAIEFASRKVASVSGDARRSLMICIRAIEFAQKEFKQKSAAEKRELDGKYTVTIMHIMKAINETSNSPVSSYLVSLPFINKFLLICLMLRKKRLGVAEIKVGEIFDELRTQAHTLSFREIKEKLKADNLTLFDILFEDKDERIIKNSSYILRNFEDSGILSMQHLRNEEERIVRLNIKMII</sequence>
<dbReference type="GO" id="GO:0005524">
    <property type="term" value="F:ATP binding"/>
    <property type="evidence" value="ECO:0007669"/>
    <property type="project" value="UniProtKB-KW"/>
</dbReference>
<feature type="compositionally biased region" description="Basic residues" evidence="11">
    <location>
        <begin position="289"/>
        <end position="307"/>
    </location>
</feature>
<keyword evidence="5 10" id="KW-0547">Nucleotide-binding</keyword>
<evidence type="ECO:0000256" key="10">
    <source>
        <dbReference type="RuleBase" id="RU365058"/>
    </source>
</evidence>
<evidence type="ECO:0000313" key="14">
    <source>
        <dbReference type="Proteomes" id="UP001378960"/>
    </source>
</evidence>
<dbReference type="GO" id="GO:0046872">
    <property type="term" value="F:metal ion binding"/>
    <property type="evidence" value="ECO:0007669"/>
    <property type="project" value="UniProtKB-KW"/>
</dbReference>
<protein>
    <recommendedName>
        <fullName evidence="10">Origin recognition complex subunit 1</fullName>
    </recommendedName>
</protein>
<evidence type="ECO:0000313" key="13">
    <source>
        <dbReference type="EMBL" id="GMM45188.1"/>
    </source>
</evidence>
<dbReference type="PROSITE" id="PS51038">
    <property type="entry name" value="BAH"/>
    <property type="match status" value="1"/>
</dbReference>
<keyword evidence="3 10" id="KW-0235">DNA replication</keyword>
<evidence type="ECO:0000256" key="6">
    <source>
        <dbReference type="ARBA" id="ARBA00022840"/>
    </source>
</evidence>
<comment type="function">
    <text evidence="10">Component of the origin recognition complex (ORC) that binds origins of replication. DNA-binding is ATP-dependent, however specific DNA sequences that define origins of replication have not been identified so far. ORC is required to assemble the pre-replication complex necessary to initiate DNA replication.</text>
</comment>
<organism evidence="13 14">
    <name type="scientific">Pichia kluyveri</name>
    <name type="common">Yeast</name>
    <dbReference type="NCBI Taxonomy" id="36015"/>
    <lineage>
        <taxon>Eukaryota</taxon>
        <taxon>Fungi</taxon>
        <taxon>Dikarya</taxon>
        <taxon>Ascomycota</taxon>
        <taxon>Saccharomycotina</taxon>
        <taxon>Pichiomycetes</taxon>
        <taxon>Pichiales</taxon>
        <taxon>Pichiaceae</taxon>
        <taxon>Pichia</taxon>
    </lineage>
</organism>
<keyword evidence="7" id="KW-0460">Magnesium</keyword>
<keyword evidence="9 10" id="KW-0539">Nucleus</keyword>
<keyword evidence="8 10" id="KW-0238">DNA-binding</keyword>
<dbReference type="PANTHER" id="PTHR10763">
    <property type="entry name" value="CELL DIVISION CONTROL PROTEIN 6-RELATED"/>
    <property type="match status" value="1"/>
</dbReference>
<comment type="subunit">
    <text evidence="10">ORC is composed of six subunits.</text>
</comment>
<dbReference type="Gene3D" id="1.10.8.60">
    <property type="match status" value="1"/>
</dbReference>
<dbReference type="Gene3D" id="2.30.30.490">
    <property type="match status" value="1"/>
</dbReference>
<dbReference type="InterPro" id="IPR048867">
    <property type="entry name" value="WHD_ORC1"/>
</dbReference>
<dbReference type="InterPro" id="IPR001025">
    <property type="entry name" value="BAH_dom"/>
</dbReference>
<evidence type="ECO:0000256" key="3">
    <source>
        <dbReference type="ARBA" id="ARBA00022705"/>
    </source>
</evidence>
<accession>A0AAV5R1V5</accession>
<name>A0AAV5R1V5_PICKL</name>
<evidence type="ECO:0000256" key="11">
    <source>
        <dbReference type="SAM" id="MobiDB-lite"/>
    </source>
</evidence>